<name>A0A401RWD5_CHIPU</name>
<dbReference type="PANTHER" id="PTHR19282:SF380">
    <property type="entry name" value="TETRASPANIN-8"/>
    <property type="match status" value="1"/>
</dbReference>
<evidence type="ECO:0000256" key="5">
    <source>
        <dbReference type="ARBA" id="ARBA00023136"/>
    </source>
</evidence>
<dbReference type="Gene3D" id="1.10.1450.10">
    <property type="entry name" value="Tetraspanin"/>
    <property type="match status" value="1"/>
</dbReference>
<keyword evidence="3 7" id="KW-0812">Transmembrane</keyword>
<sequence length="227" mass="25415">MVGVNKCIKYSMFIFNVLFWMCGSIILGVAVWLRVSKEAKKMVDMEEFYPAINLLITVGSIIMVLGFLGCCGAIKESKCMLILFFIGLLLILTFQITAGILGVVYKSKIASMLNETYYELIPLNKQEEKFRKEVEDFQEEKQCCGLLHGYQDWTEASIPPSCNCIDKQACVTTENGKSVWAQPCISAINDILKANLILIIGIAFGLAVIEIFGLAFSMILYCQIKNK</sequence>
<feature type="disulfide bond" evidence="6">
    <location>
        <begin position="144"/>
        <end position="162"/>
    </location>
</feature>
<protein>
    <recommendedName>
        <fullName evidence="7">Tetraspanin</fullName>
    </recommendedName>
</protein>
<evidence type="ECO:0000256" key="3">
    <source>
        <dbReference type="ARBA" id="ARBA00022692"/>
    </source>
</evidence>
<dbReference type="STRING" id="137246.A0A401RWD5"/>
<dbReference type="InterPro" id="IPR018503">
    <property type="entry name" value="Tetraspanin_CS"/>
</dbReference>
<comment type="similarity">
    <text evidence="2 7">Belongs to the tetraspanin (TM4SF) family.</text>
</comment>
<feature type="transmembrane region" description="Helical" evidence="7">
    <location>
        <begin position="52"/>
        <end position="74"/>
    </location>
</feature>
<dbReference type="InterPro" id="IPR000301">
    <property type="entry name" value="Tetraspanin_animals"/>
</dbReference>
<reference evidence="8 9" key="1">
    <citation type="journal article" date="2018" name="Nat. Ecol. Evol.">
        <title>Shark genomes provide insights into elasmobranch evolution and the origin of vertebrates.</title>
        <authorList>
            <person name="Hara Y"/>
            <person name="Yamaguchi K"/>
            <person name="Onimaru K"/>
            <person name="Kadota M"/>
            <person name="Koyanagi M"/>
            <person name="Keeley SD"/>
            <person name="Tatsumi K"/>
            <person name="Tanaka K"/>
            <person name="Motone F"/>
            <person name="Kageyama Y"/>
            <person name="Nozu R"/>
            <person name="Adachi N"/>
            <person name="Nishimura O"/>
            <person name="Nakagawa R"/>
            <person name="Tanegashima C"/>
            <person name="Kiyatake I"/>
            <person name="Matsumoto R"/>
            <person name="Murakumo K"/>
            <person name="Nishida K"/>
            <person name="Terakita A"/>
            <person name="Kuratani S"/>
            <person name="Sato K"/>
            <person name="Hyodo S Kuraku.S."/>
        </authorList>
    </citation>
    <scope>NUCLEOTIDE SEQUENCE [LARGE SCALE GENOMIC DNA]</scope>
</reference>
<comment type="subcellular location">
    <subcellularLocation>
        <location evidence="1 7">Membrane</location>
        <topology evidence="1 7">Multi-pass membrane protein</topology>
    </subcellularLocation>
</comment>
<evidence type="ECO:0000256" key="7">
    <source>
        <dbReference type="RuleBase" id="RU361218"/>
    </source>
</evidence>
<evidence type="ECO:0000313" key="8">
    <source>
        <dbReference type="EMBL" id="GCC22443.1"/>
    </source>
</evidence>
<dbReference type="SUPFAM" id="SSF48652">
    <property type="entry name" value="Tetraspanin"/>
    <property type="match status" value="1"/>
</dbReference>
<dbReference type="OMA" id="IAIWIRV"/>
<evidence type="ECO:0000256" key="1">
    <source>
        <dbReference type="ARBA" id="ARBA00004141"/>
    </source>
</evidence>
<feature type="transmembrane region" description="Helical" evidence="7">
    <location>
        <begin position="81"/>
        <end position="105"/>
    </location>
</feature>
<keyword evidence="6" id="KW-1015">Disulfide bond</keyword>
<dbReference type="EMBL" id="BEZZ01000011">
    <property type="protein sequence ID" value="GCC22443.1"/>
    <property type="molecule type" value="Genomic_DNA"/>
</dbReference>
<evidence type="ECO:0000256" key="2">
    <source>
        <dbReference type="ARBA" id="ARBA00006840"/>
    </source>
</evidence>
<dbReference type="AlphaFoldDB" id="A0A401RWD5"/>
<evidence type="ECO:0000313" key="9">
    <source>
        <dbReference type="Proteomes" id="UP000287033"/>
    </source>
</evidence>
<dbReference type="PIRSF" id="PIRSF002419">
    <property type="entry name" value="Tetraspanin"/>
    <property type="match status" value="1"/>
</dbReference>
<dbReference type="OrthoDB" id="5982705at2759"/>
<evidence type="ECO:0000256" key="6">
    <source>
        <dbReference type="PIRSR" id="PIRSR002419-1"/>
    </source>
</evidence>
<keyword evidence="5 7" id="KW-0472">Membrane</keyword>
<evidence type="ECO:0000256" key="4">
    <source>
        <dbReference type="ARBA" id="ARBA00022989"/>
    </source>
</evidence>
<dbReference type="Pfam" id="PF00335">
    <property type="entry name" value="Tetraspanin"/>
    <property type="match status" value="1"/>
</dbReference>
<dbReference type="Proteomes" id="UP000287033">
    <property type="component" value="Unassembled WGS sequence"/>
</dbReference>
<dbReference type="PRINTS" id="PR00259">
    <property type="entry name" value="TMFOUR"/>
</dbReference>
<keyword evidence="4 7" id="KW-1133">Transmembrane helix</keyword>
<dbReference type="PROSITE" id="PS00421">
    <property type="entry name" value="TM4_1"/>
    <property type="match status" value="1"/>
</dbReference>
<organism evidence="8 9">
    <name type="scientific">Chiloscyllium punctatum</name>
    <name type="common">Brownbanded bambooshark</name>
    <name type="synonym">Hemiscyllium punctatum</name>
    <dbReference type="NCBI Taxonomy" id="137246"/>
    <lineage>
        <taxon>Eukaryota</taxon>
        <taxon>Metazoa</taxon>
        <taxon>Chordata</taxon>
        <taxon>Craniata</taxon>
        <taxon>Vertebrata</taxon>
        <taxon>Chondrichthyes</taxon>
        <taxon>Elasmobranchii</taxon>
        <taxon>Galeomorphii</taxon>
        <taxon>Galeoidea</taxon>
        <taxon>Orectolobiformes</taxon>
        <taxon>Hemiscylliidae</taxon>
        <taxon>Chiloscyllium</taxon>
    </lineage>
</organism>
<dbReference type="InterPro" id="IPR018499">
    <property type="entry name" value="Tetraspanin/Peripherin"/>
</dbReference>
<accession>A0A401RWD5</accession>
<dbReference type="GO" id="GO:0005886">
    <property type="term" value="C:plasma membrane"/>
    <property type="evidence" value="ECO:0007669"/>
    <property type="project" value="TreeGrafter"/>
</dbReference>
<dbReference type="InterPro" id="IPR008952">
    <property type="entry name" value="Tetraspanin_EC2_sf"/>
</dbReference>
<feature type="transmembrane region" description="Helical" evidence="7">
    <location>
        <begin position="196"/>
        <end position="221"/>
    </location>
</feature>
<keyword evidence="9" id="KW-1185">Reference proteome</keyword>
<proteinExistence type="inferred from homology"/>
<feature type="transmembrane region" description="Helical" evidence="7">
    <location>
        <begin position="12"/>
        <end position="32"/>
    </location>
</feature>
<gene>
    <name evidence="8" type="ORF">chiPu_0000831</name>
</gene>
<dbReference type="PANTHER" id="PTHR19282">
    <property type="entry name" value="TETRASPANIN"/>
    <property type="match status" value="1"/>
</dbReference>
<comment type="caution">
    <text evidence="8">The sequence shown here is derived from an EMBL/GenBank/DDBJ whole genome shotgun (WGS) entry which is preliminary data.</text>
</comment>